<feature type="domain" description="RNA polymerase Rpb2" evidence="7">
    <location>
        <begin position="56"/>
        <end position="117"/>
    </location>
</feature>
<evidence type="ECO:0000313" key="9">
    <source>
        <dbReference type="EMBL" id="RZB28735.1"/>
    </source>
</evidence>
<evidence type="ECO:0000256" key="1">
    <source>
        <dbReference type="ARBA" id="ARBA00012418"/>
    </source>
</evidence>
<dbReference type="SUPFAM" id="SSF64484">
    <property type="entry name" value="beta and beta-prime subunits of DNA dependent RNA-polymerase"/>
    <property type="match status" value="1"/>
</dbReference>
<evidence type="ECO:0000259" key="7">
    <source>
        <dbReference type="Pfam" id="PF04566"/>
    </source>
</evidence>
<evidence type="ECO:0000256" key="3">
    <source>
        <dbReference type="ARBA" id="ARBA00022679"/>
    </source>
</evidence>
<dbReference type="InterPro" id="IPR014724">
    <property type="entry name" value="RNA_pol_RPB2_OB-fold"/>
</dbReference>
<dbReference type="InterPro" id="IPR015712">
    <property type="entry name" value="DNA-dir_RNA_pol_su2"/>
</dbReference>
<evidence type="ECO:0000313" key="10">
    <source>
        <dbReference type="Proteomes" id="UP000291831"/>
    </source>
</evidence>
<dbReference type="GO" id="GO:0032549">
    <property type="term" value="F:ribonucleoside binding"/>
    <property type="evidence" value="ECO:0007669"/>
    <property type="project" value="InterPro"/>
</dbReference>
<sequence>MELNCYELDYFVLESHLSSAQRSCAVLAQSRIAIKNYFLHNEVVQWSQTNMNTSRIFFNGELIGHHDNPEELVENIRDVRRCGIISKQLNITYYPKTNEVVISTDSGRTRRPLIIAENGRSLVTEQHIQDINNGKLTFEDLVNEGLVEYVDAEEEENTLVAINEQDLTEQHTHLEVNPALILGICTGMVPFPEHNASPRNTMGAGMMKQSLGVSSANLKLRQDTRAHM</sequence>
<dbReference type="Gene3D" id="2.40.270.10">
    <property type="entry name" value="DNA-directed RNA polymerase, subunit 2, domain 6"/>
    <property type="match status" value="1"/>
</dbReference>
<reference evidence="10" key="1">
    <citation type="submission" date="2019-01" db="EMBL/GenBank/DDBJ databases">
        <title>Anaerobic oxidation of ethane by archaea from a marine hydrocarbon seep.</title>
        <authorList>
            <person name="Musat F."/>
        </authorList>
    </citation>
    <scope>NUCLEOTIDE SEQUENCE [LARGE SCALE GENOMIC DNA]</scope>
</reference>
<dbReference type="AlphaFoldDB" id="A0A8B3RYW5"/>
<evidence type="ECO:0000256" key="5">
    <source>
        <dbReference type="ARBA" id="ARBA00023163"/>
    </source>
</evidence>
<dbReference type="InterPro" id="IPR007646">
    <property type="entry name" value="RNA_pol_Rpb2_4"/>
</dbReference>
<dbReference type="Proteomes" id="UP000291831">
    <property type="component" value="Unassembled WGS sequence"/>
</dbReference>
<comment type="subunit">
    <text evidence="6">Part of the RNA polymerase complex.</text>
</comment>
<feature type="non-terminal residue" evidence="9">
    <location>
        <position position="228"/>
    </location>
</feature>
<accession>A0A8B3RYW5</accession>
<keyword evidence="3 9" id="KW-0808">Transferase</keyword>
<dbReference type="InterPro" id="IPR037033">
    <property type="entry name" value="DNA-dir_RNAP_su2_hyb_sf"/>
</dbReference>
<proteinExistence type="predicted"/>
<dbReference type="GO" id="GO:0006351">
    <property type="term" value="P:DNA-templated transcription"/>
    <property type="evidence" value="ECO:0007669"/>
    <property type="project" value="InterPro"/>
</dbReference>
<dbReference type="Gene3D" id="3.90.1070.20">
    <property type="match status" value="1"/>
</dbReference>
<evidence type="ECO:0000256" key="2">
    <source>
        <dbReference type="ARBA" id="ARBA00022478"/>
    </source>
</evidence>
<dbReference type="Gene3D" id="2.40.50.150">
    <property type="match status" value="1"/>
</dbReference>
<dbReference type="Pfam" id="PF04566">
    <property type="entry name" value="RNA_pol_Rpb2_4"/>
    <property type="match status" value="1"/>
</dbReference>
<dbReference type="EC" id="2.7.7.6" evidence="1"/>
<keyword evidence="2 9" id="KW-0240">DNA-directed RNA polymerase</keyword>
<evidence type="ECO:0000256" key="6">
    <source>
        <dbReference type="ARBA" id="ARBA00025838"/>
    </source>
</evidence>
<feature type="domain" description="RNA polymerase Rpb2" evidence="8">
    <location>
        <begin position="138"/>
        <end position="171"/>
    </location>
</feature>
<keyword evidence="4 9" id="KW-0548">Nucleotidyltransferase</keyword>
<dbReference type="GO" id="GO:0000428">
    <property type="term" value="C:DNA-directed RNA polymerase complex"/>
    <property type="evidence" value="ECO:0007669"/>
    <property type="project" value="UniProtKB-KW"/>
</dbReference>
<evidence type="ECO:0000256" key="4">
    <source>
        <dbReference type="ARBA" id="ARBA00022695"/>
    </source>
</evidence>
<dbReference type="PANTHER" id="PTHR20856">
    <property type="entry name" value="DNA-DIRECTED RNA POLYMERASE I SUBUNIT 2"/>
    <property type="match status" value="1"/>
</dbReference>
<gene>
    <name evidence="9" type="ORF">AEth_01834</name>
</gene>
<name>A0A8B3RYW5_9EURY</name>
<keyword evidence="5" id="KW-0804">Transcription</keyword>
<dbReference type="GO" id="GO:0003677">
    <property type="term" value="F:DNA binding"/>
    <property type="evidence" value="ECO:0007669"/>
    <property type="project" value="InterPro"/>
</dbReference>
<organism evidence="9 10">
    <name type="scientific">Candidatus Argoarchaeum ethanivorans</name>
    <dbReference type="NCBI Taxonomy" id="2608793"/>
    <lineage>
        <taxon>Archaea</taxon>
        <taxon>Methanobacteriati</taxon>
        <taxon>Methanobacteriota</taxon>
        <taxon>Stenosarchaea group</taxon>
        <taxon>Methanomicrobia</taxon>
        <taxon>Methanosarcinales</taxon>
        <taxon>Methanosarcinales incertae sedis</taxon>
        <taxon>GOM Arc I cluster</taxon>
        <taxon>Candidatus Argoarchaeum</taxon>
    </lineage>
</organism>
<protein>
    <recommendedName>
        <fullName evidence="1">DNA-directed RNA polymerase</fullName>
        <ecNumber evidence="1">2.7.7.6</ecNumber>
    </recommendedName>
</protein>
<dbReference type="InterPro" id="IPR007647">
    <property type="entry name" value="RNA_pol_Rpb2_5"/>
</dbReference>
<comment type="caution">
    <text evidence="9">The sequence shown here is derived from an EMBL/GenBank/DDBJ whole genome shotgun (WGS) entry which is preliminary data.</text>
</comment>
<dbReference type="EMBL" id="RPGO01000036">
    <property type="protein sequence ID" value="RZB28735.1"/>
    <property type="molecule type" value="Genomic_DNA"/>
</dbReference>
<dbReference type="GO" id="GO:0003899">
    <property type="term" value="F:DNA-directed RNA polymerase activity"/>
    <property type="evidence" value="ECO:0007669"/>
    <property type="project" value="UniProtKB-EC"/>
</dbReference>
<dbReference type="Pfam" id="PF04567">
    <property type="entry name" value="RNA_pol_Rpb2_5"/>
    <property type="match status" value="1"/>
</dbReference>
<evidence type="ECO:0000259" key="8">
    <source>
        <dbReference type="Pfam" id="PF04567"/>
    </source>
</evidence>